<evidence type="ECO:0000256" key="1">
    <source>
        <dbReference type="ARBA" id="ARBA00004651"/>
    </source>
</evidence>
<evidence type="ECO:0000256" key="5">
    <source>
        <dbReference type="ARBA" id="ARBA00022989"/>
    </source>
</evidence>
<dbReference type="InterPro" id="IPR024478">
    <property type="entry name" value="HlyB_4HB_MCP"/>
</dbReference>
<dbReference type="SUPFAM" id="SSF58104">
    <property type="entry name" value="Methyl-accepting chemotaxis protein (MCP) signaling domain"/>
    <property type="match status" value="1"/>
</dbReference>
<dbReference type="GO" id="GO:0007165">
    <property type="term" value="P:signal transduction"/>
    <property type="evidence" value="ECO:0007669"/>
    <property type="project" value="UniProtKB-KW"/>
</dbReference>
<name>A0A1I3N3V8_9PSED</name>
<feature type="transmembrane region" description="Helical" evidence="10">
    <location>
        <begin position="190"/>
        <end position="210"/>
    </location>
</feature>
<sequence length="541" mass="58641">MLGQMSVKLRLLLLALPPLLALVLLAAISLNQMGNLNQGINSLYVDRVEPMEQLITVNNGYANALIDLGHKYRAELIDGGTFRREVQASLQRADTAWNAYLQTHITGDETRLMEATKRAKEPVRRLIDSRLEQLDNGNLRSQDGASFNQQTYEAYDPLLDALDSLYTYQVQVAGEFNNQSSEDYQGLFKAYVIACVLAVVLLALLALAVYRSISRPVVHMHEVISDISEHADLTRRLQIEGSDELAQTGLAFNRMMDRFQALIGELARAVEQLASSSEEMSSISKQVSHSASAQEEQVIMVATAINEMTAAIQEVAGNALNAAQHAHDADSKARAGSSTVRANVESMQTLSARVSSATKVIELLNKQSENISQVLTTIRGVAEQTNLLALNAAIEAARAGEAGRGFAVVADEVRSLAGNTQRATESIRTMIDELQASARQAVNVMEEASEQAKHSATQAGESGNILDAITTAVETIADMNAQISTATEEQTSVANEINENITHFQTGIAEVGEGSRQSSIASQELAELSVQLQRQVSQFKA</sequence>
<comment type="similarity">
    <text evidence="8">Belongs to the methyl-accepting chemotaxis (MCP) protein family.</text>
</comment>
<keyword evidence="14" id="KW-1185">Reference proteome</keyword>
<dbReference type="STRING" id="425504.SAMN05216206_3365"/>
<evidence type="ECO:0000256" key="9">
    <source>
        <dbReference type="PROSITE-ProRule" id="PRU00284"/>
    </source>
</evidence>
<dbReference type="SMART" id="SM00304">
    <property type="entry name" value="HAMP"/>
    <property type="match status" value="1"/>
</dbReference>
<evidence type="ECO:0000259" key="12">
    <source>
        <dbReference type="PROSITE" id="PS50885"/>
    </source>
</evidence>
<dbReference type="PROSITE" id="PS50111">
    <property type="entry name" value="CHEMOTAXIS_TRANSDUC_2"/>
    <property type="match status" value="1"/>
</dbReference>
<dbReference type="Pfam" id="PF12729">
    <property type="entry name" value="4HB_MCP_1"/>
    <property type="match status" value="1"/>
</dbReference>
<evidence type="ECO:0000256" key="2">
    <source>
        <dbReference type="ARBA" id="ARBA00022475"/>
    </source>
</evidence>
<keyword evidence="2" id="KW-1003">Cell membrane</keyword>
<feature type="domain" description="HAMP" evidence="12">
    <location>
        <begin position="211"/>
        <end position="264"/>
    </location>
</feature>
<dbReference type="GO" id="GO:0004888">
    <property type="term" value="F:transmembrane signaling receptor activity"/>
    <property type="evidence" value="ECO:0007669"/>
    <property type="project" value="InterPro"/>
</dbReference>
<proteinExistence type="inferred from homology"/>
<dbReference type="InterPro" id="IPR003660">
    <property type="entry name" value="HAMP_dom"/>
</dbReference>
<reference evidence="14" key="1">
    <citation type="submission" date="2016-10" db="EMBL/GenBank/DDBJ databases">
        <authorList>
            <person name="Varghese N."/>
            <person name="Submissions S."/>
        </authorList>
    </citation>
    <scope>NUCLEOTIDE SEQUENCE [LARGE SCALE GENOMIC DNA]</scope>
    <source>
        <strain evidence="14">LMG 24016</strain>
    </source>
</reference>
<dbReference type="CDD" id="cd06225">
    <property type="entry name" value="HAMP"/>
    <property type="match status" value="1"/>
</dbReference>
<dbReference type="GO" id="GO:0005886">
    <property type="term" value="C:plasma membrane"/>
    <property type="evidence" value="ECO:0007669"/>
    <property type="project" value="UniProtKB-SubCell"/>
</dbReference>
<accession>A0A1I3N3V8</accession>
<dbReference type="GO" id="GO:0006935">
    <property type="term" value="P:chemotaxis"/>
    <property type="evidence" value="ECO:0007669"/>
    <property type="project" value="InterPro"/>
</dbReference>
<protein>
    <submittedName>
        <fullName evidence="13">Methyl-accepting chemotaxis protein</fullName>
    </submittedName>
</protein>
<organism evidence="13 14">
    <name type="scientific">Pseudomonas guineae</name>
    <dbReference type="NCBI Taxonomy" id="425504"/>
    <lineage>
        <taxon>Bacteria</taxon>
        <taxon>Pseudomonadati</taxon>
        <taxon>Pseudomonadota</taxon>
        <taxon>Gammaproteobacteria</taxon>
        <taxon>Pseudomonadales</taxon>
        <taxon>Pseudomonadaceae</taxon>
        <taxon>Pseudomonas</taxon>
    </lineage>
</organism>
<evidence type="ECO:0000256" key="4">
    <source>
        <dbReference type="ARBA" id="ARBA00022692"/>
    </source>
</evidence>
<evidence type="ECO:0000256" key="7">
    <source>
        <dbReference type="ARBA" id="ARBA00023224"/>
    </source>
</evidence>
<dbReference type="CDD" id="cd11386">
    <property type="entry name" value="MCP_signal"/>
    <property type="match status" value="1"/>
</dbReference>
<dbReference type="PROSITE" id="PS50885">
    <property type="entry name" value="HAMP"/>
    <property type="match status" value="1"/>
</dbReference>
<feature type="domain" description="Methyl-accepting transducer" evidence="11">
    <location>
        <begin position="269"/>
        <end position="505"/>
    </location>
</feature>
<dbReference type="InterPro" id="IPR004089">
    <property type="entry name" value="MCPsignal_dom"/>
</dbReference>
<dbReference type="EMBL" id="FOQL01000005">
    <property type="protein sequence ID" value="SFJ04044.1"/>
    <property type="molecule type" value="Genomic_DNA"/>
</dbReference>
<dbReference type="InterPro" id="IPR004090">
    <property type="entry name" value="Chemotax_Me-accpt_rcpt"/>
</dbReference>
<dbReference type="Gene3D" id="1.10.287.950">
    <property type="entry name" value="Methyl-accepting chemotaxis protein"/>
    <property type="match status" value="1"/>
</dbReference>
<keyword evidence="5 10" id="KW-1133">Transmembrane helix</keyword>
<evidence type="ECO:0000313" key="13">
    <source>
        <dbReference type="EMBL" id="SFJ04044.1"/>
    </source>
</evidence>
<keyword evidence="6 10" id="KW-0472">Membrane</keyword>
<gene>
    <name evidence="13" type="ORF">SAMN05216206_3365</name>
</gene>
<dbReference type="SMART" id="SM00283">
    <property type="entry name" value="MA"/>
    <property type="match status" value="1"/>
</dbReference>
<evidence type="ECO:0000256" key="8">
    <source>
        <dbReference type="ARBA" id="ARBA00029447"/>
    </source>
</evidence>
<evidence type="ECO:0000259" key="11">
    <source>
        <dbReference type="PROSITE" id="PS50111"/>
    </source>
</evidence>
<evidence type="ECO:0000256" key="3">
    <source>
        <dbReference type="ARBA" id="ARBA00022481"/>
    </source>
</evidence>
<keyword evidence="7 9" id="KW-0807">Transducer</keyword>
<dbReference type="Proteomes" id="UP000243606">
    <property type="component" value="Unassembled WGS sequence"/>
</dbReference>
<evidence type="ECO:0000256" key="6">
    <source>
        <dbReference type="ARBA" id="ARBA00023136"/>
    </source>
</evidence>
<dbReference type="PANTHER" id="PTHR32089:SF119">
    <property type="entry name" value="METHYL-ACCEPTING CHEMOTAXIS PROTEIN CTPL"/>
    <property type="match status" value="1"/>
</dbReference>
<dbReference type="Pfam" id="PF00672">
    <property type="entry name" value="HAMP"/>
    <property type="match status" value="1"/>
</dbReference>
<dbReference type="PANTHER" id="PTHR32089">
    <property type="entry name" value="METHYL-ACCEPTING CHEMOTAXIS PROTEIN MCPB"/>
    <property type="match status" value="1"/>
</dbReference>
<comment type="subcellular location">
    <subcellularLocation>
        <location evidence="1">Cell membrane</location>
        <topology evidence="1">Multi-pass membrane protein</topology>
    </subcellularLocation>
</comment>
<evidence type="ECO:0000313" key="14">
    <source>
        <dbReference type="Proteomes" id="UP000243606"/>
    </source>
</evidence>
<keyword evidence="4 10" id="KW-0812">Transmembrane</keyword>
<dbReference type="PRINTS" id="PR00260">
    <property type="entry name" value="CHEMTRNSDUCR"/>
</dbReference>
<dbReference type="AlphaFoldDB" id="A0A1I3N3V8"/>
<dbReference type="FunFam" id="1.10.287.950:FF:000001">
    <property type="entry name" value="Methyl-accepting chemotaxis sensory transducer"/>
    <property type="match status" value="1"/>
</dbReference>
<dbReference type="Pfam" id="PF00015">
    <property type="entry name" value="MCPsignal"/>
    <property type="match status" value="1"/>
</dbReference>
<keyword evidence="3" id="KW-0488">Methylation</keyword>
<evidence type="ECO:0000256" key="10">
    <source>
        <dbReference type="SAM" id="Phobius"/>
    </source>
</evidence>